<dbReference type="Proteomes" id="UP000813637">
    <property type="component" value="Unassembled WGS sequence"/>
</dbReference>
<keyword evidence="1" id="KW-0812">Transmembrane</keyword>
<comment type="caution">
    <text evidence="2">The sequence shown here is derived from an EMBL/GenBank/DDBJ whole genome shotgun (WGS) entry which is preliminary data.</text>
</comment>
<accession>A0A9Q3Z097</accession>
<evidence type="ECO:0000313" key="2">
    <source>
        <dbReference type="EMBL" id="MCD3195866.1"/>
    </source>
</evidence>
<gene>
    <name evidence="2" type="ORF">G8S53_11390</name>
</gene>
<keyword evidence="1" id="KW-0472">Membrane</keyword>
<reference evidence="2" key="2">
    <citation type="journal article" date="2021" name="Microorganisms">
        <title>Extensive Genome Exploration of Clostridium botulinum Group III Field Strains.</title>
        <authorList>
            <person name="Fillo S."/>
            <person name="Giordani F."/>
            <person name="Tonon E."/>
            <person name="Drigo I."/>
            <person name="Anselmo A."/>
            <person name="Fortunato A."/>
            <person name="Lista F."/>
            <person name="Bano L."/>
        </authorList>
    </citation>
    <scope>NUCLEOTIDE SEQUENCE</scope>
    <source>
        <strain evidence="2">IZSVe-TV_9877_3_12</strain>
    </source>
</reference>
<feature type="transmembrane region" description="Helical" evidence="1">
    <location>
        <begin position="12"/>
        <end position="36"/>
    </location>
</feature>
<reference evidence="2" key="1">
    <citation type="submission" date="2020-02" db="EMBL/GenBank/DDBJ databases">
        <authorList>
            <person name="Fillo S."/>
            <person name="Giordani F."/>
            <person name="Tonon E."/>
            <person name="Drigo I."/>
            <person name="Anselmo A."/>
            <person name="Fortunato A."/>
            <person name="Bano L."/>
            <person name="Lista F."/>
        </authorList>
    </citation>
    <scope>NUCLEOTIDE SEQUENCE</scope>
    <source>
        <strain evidence="2">IZSVe-TV_9877_3_12</strain>
    </source>
</reference>
<organism evidence="2 3">
    <name type="scientific">Clostridium botulinum C</name>
    <dbReference type="NCBI Taxonomy" id="36828"/>
    <lineage>
        <taxon>Bacteria</taxon>
        <taxon>Bacillati</taxon>
        <taxon>Bacillota</taxon>
        <taxon>Clostridia</taxon>
        <taxon>Eubacteriales</taxon>
        <taxon>Clostridiaceae</taxon>
        <taxon>Clostridium</taxon>
    </lineage>
</organism>
<name>A0A9Q3Z097_CLOBO</name>
<sequence>MEDKKMKKFISILAWTFVTITSLFLILTMLSTYNIINISYFNNYYVFQSSIVITMILWSIKQIPISNGRWTNSILCMFMGIVTMVFMCMKIY</sequence>
<dbReference type="AlphaFoldDB" id="A0A9Q3Z097"/>
<feature type="transmembrane region" description="Helical" evidence="1">
    <location>
        <begin position="72"/>
        <end position="91"/>
    </location>
</feature>
<protein>
    <submittedName>
        <fullName evidence="2">Uncharacterized protein</fullName>
    </submittedName>
</protein>
<dbReference type="EMBL" id="JAAMYB010000018">
    <property type="protein sequence ID" value="MCD3195866.1"/>
    <property type="molecule type" value="Genomic_DNA"/>
</dbReference>
<evidence type="ECO:0000313" key="3">
    <source>
        <dbReference type="Proteomes" id="UP000813637"/>
    </source>
</evidence>
<proteinExistence type="predicted"/>
<keyword evidence="1" id="KW-1133">Transmembrane helix</keyword>
<evidence type="ECO:0000256" key="1">
    <source>
        <dbReference type="SAM" id="Phobius"/>
    </source>
</evidence>
<feature type="transmembrane region" description="Helical" evidence="1">
    <location>
        <begin position="42"/>
        <end position="60"/>
    </location>
</feature>